<feature type="compositionally biased region" description="Basic and acidic residues" evidence="1">
    <location>
        <begin position="30"/>
        <end position="47"/>
    </location>
</feature>
<dbReference type="AlphaFoldDB" id="B2I425"/>
<dbReference type="Proteomes" id="UP000001190">
    <property type="component" value="Plasmid pMM23"/>
</dbReference>
<organism evidence="2 3">
    <name type="scientific">Mycobacterium marinum (strain ATCC BAA-535 / M)</name>
    <dbReference type="NCBI Taxonomy" id="216594"/>
    <lineage>
        <taxon>Bacteria</taxon>
        <taxon>Bacillati</taxon>
        <taxon>Actinomycetota</taxon>
        <taxon>Actinomycetes</taxon>
        <taxon>Mycobacteriales</taxon>
        <taxon>Mycobacteriaceae</taxon>
        <taxon>Mycobacterium</taxon>
        <taxon>Mycobacterium ulcerans group</taxon>
    </lineage>
</organism>
<gene>
    <name evidence="2" type="ordered locus">MMAR_p17</name>
</gene>
<dbReference type="KEGG" id="mmi:MMAR_p17"/>
<keyword evidence="2" id="KW-0614">Plasmid</keyword>
<proteinExistence type="predicted"/>
<evidence type="ECO:0000313" key="3">
    <source>
        <dbReference type="Proteomes" id="UP000001190"/>
    </source>
</evidence>
<geneLocation type="plasmid" evidence="2 3">
    <name>pMM23</name>
</geneLocation>
<feature type="region of interest" description="Disordered" evidence="1">
    <location>
        <begin position="1"/>
        <end position="47"/>
    </location>
</feature>
<evidence type="ECO:0000313" key="2">
    <source>
        <dbReference type="EMBL" id="ACC43910.1"/>
    </source>
</evidence>
<dbReference type="RefSeq" id="WP_012390404.1">
    <property type="nucleotide sequence ID" value="NC_010604.1"/>
</dbReference>
<name>B2I425_MYCMM</name>
<keyword evidence="3" id="KW-1185">Reference proteome</keyword>
<dbReference type="EMBL" id="CP000895">
    <property type="protein sequence ID" value="ACC43910.1"/>
    <property type="molecule type" value="Genomic_DNA"/>
</dbReference>
<sequence length="47" mass="5139">MIHAEAEPDPDDLDAGYAQLASEFNSETADVERRAARDRYAGRTGEA</sequence>
<dbReference type="HOGENOM" id="CLU_3170483_0_0_11"/>
<accession>B2I425</accession>
<protein>
    <submittedName>
        <fullName evidence="2">Uncharacterized protein</fullName>
    </submittedName>
</protein>
<dbReference type="eggNOG" id="ENOG5030M4B">
    <property type="taxonomic scope" value="Bacteria"/>
</dbReference>
<evidence type="ECO:0000256" key="1">
    <source>
        <dbReference type="SAM" id="MobiDB-lite"/>
    </source>
</evidence>
<dbReference type="GeneID" id="93376919"/>
<reference evidence="2 3" key="1">
    <citation type="journal article" date="2008" name="Genome Res.">
        <title>Insights from the complete genome sequence of Mycobacterium marinum on the evolution of Mycobacterium tuberculosis.</title>
        <authorList>
            <person name="Stinear T.P."/>
            <person name="Seemann T."/>
            <person name="Harrison P.F."/>
            <person name="Jenkin G.A."/>
            <person name="Davies J.K."/>
            <person name="Johnson P.D."/>
            <person name="Abdellah Z."/>
            <person name="Arrowsmith C."/>
            <person name="Chillingworth T."/>
            <person name="Churcher C."/>
            <person name="Clarke K."/>
            <person name="Cronin A."/>
            <person name="Davis P."/>
            <person name="Goodhead I."/>
            <person name="Holroyd N."/>
            <person name="Jagels K."/>
            <person name="Lord A."/>
            <person name="Moule S."/>
            <person name="Mungall K."/>
            <person name="Norbertczak H."/>
            <person name="Quail M.A."/>
            <person name="Rabbinowitsch E."/>
            <person name="Walker D."/>
            <person name="White B."/>
            <person name="Whitehead S."/>
            <person name="Small P.L."/>
            <person name="Brosch R."/>
            <person name="Ramakrishnan L."/>
            <person name="Fischbach M.A."/>
            <person name="Parkhill J."/>
            <person name="Cole S.T."/>
        </authorList>
    </citation>
    <scope>NUCLEOTIDE SEQUENCE [LARGE SCALE GENOMIC DNA]</scope>
    <source>
        <strain evidence="3">ATCC BAA-535 / M</strain>
        <plasmid evidence="3">Plasmid pMM23</plasmid>
    </source>
</reference>